<proteinExistence type="predicted"/>
<sequence length="285" mass="30936">MLFSFVMCSLVTKPQSPRLLCVANHQPSSSHLLCSASHPPYTSALHCGITEYYLSSTSCTCNNFLYTGFSSSLLSLPNANRNKGSSPLPYHEIDNVIVNPAAKSSSRTSHAVLDSSWNFLATKAEKDILLVVILICQPRRLFLVFTSATSTQASPKGHPTSLVWTFASPSRHPRRLRLAVFAILAVFASPSSPSSPRHPRRLRLAILAVFASPSSPRRRRLAVFVLTSSSRHPRHAILALPSLLAPGFSSSPSSWNVAFLGPAALFCPMVDHPWGGAVALRLRAP</sequence>
<accession>A0ABR0AW28</accession>
<reference evidence="1 2" key="1">
    <citation type="journal article" date="2023" name="Nucleic Acids Res.">
        <title>The hologenome of Daphnia magna reveals possible DNA methylation and microbiome-mediated evolution of the host genome.</title>
        <authorList>
            <person name="Chaturvedi A."/>
            <person name="Li X."/>
            <person name="Dhandapani V."/>
            <person name="Marshall H."/>
            <person name="Kissane S."/>
            <person name="Cuenca-Cambronero M."/>
            <person name="Asole G."/>
            <person name="Calvet F."/>
            <person name="Ruiz-Romero M."/>
            <person name="Marangio P."/>
            <person name="Guigo R."/>
            <person name="Rago D."/>
            <person name="Mirbahai L."/>
            <person name="Eastwood N."/>
            <person name="Colbourne J.K."/>
            <person name="Zhou J."/>
            <person name="Mallon E."/>
            <person name="Orsini L."/>
        </authorList>
    </citation>
    <scope>NUCLEOTIDE SEQUENCE [LARGE SCALE GENOMIC DNA]</scope>
    <source>
        <strain evidence="1">LRV0_1</strain>
    </source>
</reference>
<name>A0ABR0AW28_9CRUS</name>
<dbReference type="Proteomes" id="UP001234178">
    <property type="component" value="Unassembled WGS sequence"/>
</dbReference>
<comment type="caution">
    <text evidence="1">The sequence shown here is derived from an EMBL/GenBank/DDBJ whole genome shotgun (WGS) entry which is preliminary data.</text>
</comment>
<evidence type="ECO:0000313" key="1">
    <source>
        <dbReference type="EMBL" id="KAK4029305.1"/>
    </source>
</evidence>
<gene>
    <name evidence="1" type="ORF">OUZ56_022308</name>
</gene>
<keyword evidence="2" id="KW-1185">Reference proteome</keyword>
<protein>
    <submittedName>
        <fullName evidence="1">Uncharacterized protein</fullName>
    </submittedName>
</protein>
<dbReference type="EMBL" id="JAOYFB010000039">
    <property type="protein sequence ID" value="KAK4029305.1"/>
    <property type="molecule type" value="Genomic_DNA"/>
</dbReference>
<evidence type="ECO:0000313" key="2">
    <source>
        <dbReference type="Proteomes" id="UP001234178"/>
    </source>
</evidence>
<organism evidence="1 2">
    <name type="scientific">Daphnia magna</name>
    <dbReference type="NCBI Taxonomy" id="35525"/>
    <lineage>
        <taxon>Eukaryota</taxon>
        <taxon>Metazoa</taxon>
        <taxon>Ecdysozoa</taxon>
        <taxon>Arthropoda</taxon>
        <taxon>Crustacea</taxon>
        <taxon>Branchiopoda</taxon>
        <taxon>Diplostraca</taxon>
        <taxon>Cladocera</taxon>
        <taxon>Anomopoda</taxon>
        <taxon>Daphniidae</taxon>
        <taxon>Daphnia</taxon>
    </lineage>
</organism>